<feature type="site" description="Interaction with tRNA" evidence="9">
    <location>
        <position position="175"/>
    </location>
</feature>
<accession>A0A1G2CDC8</accession>
<dbReference type="PANTHER" id="PTHR11933:SF5">
    <property type="entry name" value="MITOCHONDRIAL TRNA-SPECIFIC 2-THIOURIDYLASE 1"/>
    <property type="match status" value="1"/>
</dbReference>
<dbReference type="FunFam" id="2.30.30.280:FF:000001">
    <property type="entry name" value="tRNA-specific 2-thiouridylase MnmA"/>
    <property type="match status" value="1"/>
</dbReference>
<keyword evidence="9" id="KW-0963">Cytoplasm</keyword>
<feature type="region of interest" description="Interaction with tRNA" evidence="9">
    <location>
        <begin position="219"/>
        <end position="221"/>
    </location>
</feature>
<dbReference type="Gene3D" id="3.40.50.620">
    <property type="entry name" value="HUPs"/>
    <property type="match status" value="1"/>
</dbReference>
<keyword evidence="1 9" id="KW-0820">tRNA-binding</keyword>
<dbReference type="Pfam" id="PF20259">
    <property type="entry name" value="tRNA_Me_trans_M"/>
    <property type="match status" value="1"/>
</dbReference>
<evidence type="ECO:0000256" key="3">
    <source>
        <dbReference type="ARBA" id="ARBA00022694"/>
    </source>
</evidence>
<evidence type="ECO:0000313" key="12">
    <source>
        <dbReference type="EMBL" id="OGY99402.1"/>
    </source>
</evidence>
<dbReference type="GO" id="GO:0002143">
    <property type="term" value="P:tRNA wobble position uridine thiolation"/>
    <property type="evidence" value="ECO:0007669"/>
    <property type="project" value="TreeGrafter"/>
</dbReference>
<keyword evidence="3 9" id="KW-0819">tRNA processing</keyword>
<evidence type="ECO:0000313" key="13">
    <source>
        <dbReference type="Proteomes" id="UP000178880"/>
    </source>
</evidence>
<proteinExistence type="inferred from homology"/>
<dbReference type="CDD" id="cd01998">
    <property type="entry name" value="MnmA_TRMU-like"/>
    <property type="match status" value="1"/>
</dbReference>
<dbReference type="Proteomes" id="UP000178880">
    <property type="component" value="Unassembled WGS sequence"/>
</dbReference>
<dbReference type="InterPro" id="IPR023382">
    <property type="entry name" value="MnmA-like_central_sf"/>
</dbReference>
<sequence length="452" mass="50667">MSTNFKLLAQKLPKGYNNPANMSSIKSKKVFVAMSGGVDSSVAAMLLKNAYLDSHGRVRIAEGRRPEARYSRAYDVVGVFMRCWSGDASLDKLGMNCAWERDSEDARRVAEYLHIPFYVWDFEEEYKKRVVGYMIEGYRAGITPNPDVMCNHEIKFGLFFEKACAMGADYIATGHYVRLRQHNANLRVDSNTTNKNSSIRSIRSPFVAFGLYEAVDKNKDQSYFLWTLTQKQLAHCLFPIGNYTKPEVRVMAKQAGLSTADKKDSQGICFLGQVSIADFLKEYIPAKRGEVFTTAGAKIGEHNGAHLYTIGQRHIGVRYQVSGVKGAELRPHYVVEKNAKENTVVVAEGDNHPALYKKEVKLADVNFIDSHHPYILENVRMKVLARVRYRQPLTPATLKGDTLVFEKPQKFVAVGQSAVFYVNDDPSPPFTYSGQIPDGFRMLGGGVIVGDK</sequence>
<dbReference type="GO" id="GO:0005524">
    <property type="term" value="F:ATP binding"/>
    <property type="evidence" value="ECO:0007669"/>
    <property type="project" value="UniProtKB-KW"/>
</dbReference>
<dbReference type="NCBIfam" id="NF001138">
    <property type="entry name" value="PRK00143.1"/>
    <property type="match status" value="1"/>
</dbReference>
<comment type="catalytic activity">
    <reaction evidence="8 9">
        <text>S-sulfanyl-L-cysteinyl-[protein] + uridine(34) in tRNA + AH2 + ATP = 2-thiouridine(34) in tRNA + L-cysteinyl-[protein] + A + AMP + diphosphate + H(+)</text>
        <dbReference type="Rhea" id="RHEA:47032"/>
        <dbReference type="Rhea" id="RHEA-COMP:10131"/>
        <dbReference type="Rhea" id="RHEA-COMP:11726"/>
        <dbReference type="Rhea" id="RHEA-COMP:11727"/>
        <dbReference type="Rhea" id="RHEA-COMP:11728"/>
        <dbReference type="ChEBI" id="CHEBI:13193"/>
        <dbReference type="ChEBI" id="CHEBI:15378"/>
        <dbReference type="ChEBI" id="CHEBI:17499"/>
        <dbReference type="ChEBI" id="CHEBI:29950"/>
        <dbReference type="ChEBI" id="CHEBI:30616"/>
        <dbReference type="ChEBI" id="CHEBI:33019"/>
        <dbReference type="ChEBI" id="CHEBI:61963"/>
        <dbReference type="ChEBI" id="CHEBI:65315"/>
        <dbReference type="ChEBI" id="CHEBI:87170"/>
        <dbReference type="ChEBI" id="CHEBI:456215"/>
        <dbReference type="EC" id="2.8.1.13"/>
    </reaction>
</comment>
<evidence type="ECO:0000256" key="4">
    <source>
        <dbReference type="ARBA" id="ARBA00022741"/>
    </source>
</evidence>
<feature type="region of interest" description="Interaction with tRNA" evidence="9">
    <location>
        <begin position="388"/>
        <end position="389"/>
    </location>
</feature>
<feature type="domain" description="tRNA-specific 2-thiouridylase MnmA-like central" evidence="11">
    <location>
        <begin position="278"/>
        <end position="347"/>
    </location>
</feature>
<dbReference type="Pfam" id="PF03054">
    <property type="entry name" value="tRNA_Me_trans"/>
    <property type="match status" value="2"/>
</dbReference>
<feature type="active site" description="Cysteine persulfide intermediate" evidence="9">
    <location>
        <position position="269"/>
    </location>
</feature>
<comment type="similarity">
    <text evidence="9">Belongs to the MnmA/TRMU family.</text>
</comment>
<feature type="binding site" evidence="9">
    <location>
        <begin position="33"/>
        <end position="40"/>
    </location>
    <ligand>
        <name>ATP</name>
        <dbReference type="ChEBI" id="CHEBI:30616"/>
    </ligand>
</feature>
<feature type="active site" description="Nucleophile" evidence="9">
    <location>
        <position position="150"/>
    </location>
</feature>
<dbReference type="NCBIfam" id="TIGR00420">
    <property type="entry name" value="trmU"/>
    <property type="match status" value="1"/>
</dbReference>
<dbReference type="PANTHER" id="PTHR11933">
    <property type="entry name" value="TRNA 5-METHYLAMINOMETHYL-2-THIOURIDYLATE -METHYLTRANSFERASE"/>
    <property type="match status" value="1"/>
</dbReference>
<comment type="caution">
    <text evidence="9">Lacks conserved residue(s) required for the propagation of feature annotation.</text>
</comment>
<evidence type="ECO:0000256" key="9">
    <source>
        <dbReference type="HAMAP-Rule" id="MF_00144"/>
    </source>
</evidence>
<evidence type="ECO:0000256" key="1">
    <source>
        <dbReference type="ARBA" id="ARBA00022555"/>
    </source>
</evidence>
<evidence type="ECO:0000256" key="7">
    <source>
        <dbReference type="ARBA" id="ARBA00023157"/>
    </source>
</evidence>
<gene>
    <name evidence="9" type="primary">mnmA</name>
    <name evidence="12" type="ORF">A2945_00920</name>
</gene>
<feature type="site" description="Interaction with tRNA" evidence="9">
    <location>
        <position position="416"/>
    </location>
</feature>
<protein>
    <recommendedName>
        <fullName evidence="9">tRNA-specific 2-thiouridylase MnmA</fullName>
        <ecNumber evidence="9">2.8.1.13</ecNumber>
    </recommendedName>
</protein>
<evidence type="ECO:0000259" key="10">
    <source>
        <dbReference type="Pfam" id="PF20258"/>
    </source>
</evidence>
<organism evidence="12 13">
    <name type="scientific">Candidatus Liptonbacteria bacterium RIFCSPLOWO2_01_FULL_52_25</name>
    <dbReference type="NCBI Taxonomy" id="1798650"/>
    <lineage>
        <taxon>Bacteria</taxon>
        <taxon>Candidatus Liptoniibacteriota</taxon>
    </lineage>
</organism>
<feature type="domain" description="tRNA-specific 2-thiouridylase MnmA-like C-terminal" evidence="10">
    <location>
        <begin position="358"/>
        <end position="424"/>
    </location>
</feature>
<keyword evidence="2 9" id="KW-0808">Transferase</keyword>
<name>A0A1G2CDC8_9BACT</name>
<keyword evidence="5 9" id="KW-0067">ATP-binding</keyword>
<feature type="region of interest" description="Interaction with target base in tRNA" evidence="9">
    <location>
        <begin position="145"/>
        <end position="147"/>
    </location>
</feature>
<evidence type="ECO:0000256" key="2">
    <source>
        <dbReference type="ARBA" id="ARBA00022679"/>
    </source>
</evidence>
<dbReference type="GO" id="GO:0103016">
    <property type="term" value="F:tRNA-uridine 2-sulfurtransferase activity"/>
    <property type="evidence" value="ECO:0007669"/>
    <property type="project" value="UniProtKB-EC"/>
</dbReference>
<dbReference type="Pfam" id="PF20258">
    <property type="entry name" value="tRNA_Me_trans_C"/>
    <property type="match status" value="1"/>
</dbReference>
<dbReference type="STRING" id="1798650.A2945_00920"/>
<evidence type="ECO:0000256" key="6">
    <source>
        <dbReference type="ARBA" id="ARBA00022884"/>
    </source>
</evidence>
<evidence type="ECO:0000259" key="11">
    <source>
        <dbReference type="Pfam" id="PF20259"/>
    </source>
</evidence>
<keyword evidence="4 9" id="KW-0547">Nucleotide-binding</keyword>
<reference evidence="12 13" key="1">
    <citation type="journal article" date="2016" name="Nat. Commun.">
        <title>Thousands of microbial genomes shed light on interconnected biogeochemical processes in an aquifer system.</title>
        <authorList>
            <person name="Anantharaman K."/>
            <person name="Brown C.T."/>
            <person name="Hug L.A."/>
            <person name="Sharon I."/>
            <person name="Castelle C.J."/>
            <person name="Probst A.J."/>
            <person name="Thomas B.C."/>
            <person name="Singh A."/>
            <person name="Wilkins M.J."/>
            <person name="Karaoz U."/>
            <person name="Brodie E.L."/>
            <person name="Williams K.H."/>
            <person name="Hubbard S.S."/>
            <person name="Banfield J.F."/>
        </authorList>
    </citation>
    <scope>NUCLEOTIDE SEQUENCE [LARGE SCALE GENOMIC DNA]</scope>
</reference>
<evidence type="ECO:0000256" key="5">
    <source>
        <dbReference type="ARBA" id="ARBA00022840"/>
    </source>
</evidence>
<dbReference type="SUPFAM" id="SSF52402">
    <property type="entry name" value="Adenine nucleotide alpha hydrolases-like"/>
    <property type="match status" value="1"/>
</dbReference>
<dbReference type="EMBL" id="MHLA01000015">
    <property type="protein sequence ID" value="OGY99402.1"/>
    <property type="molecule type" value="Genomic_DNA"/>
</dbReference>
<dbReference type="InterPro" id="IPR046884">
    <property type="entry name" value="MnmA-like_central"/>
</dbReference>
<feature type="binding site" evidence="9">
    <location>
        <position position="81"/>
    </location>
    <ligand>
        <name>ATP</name>
        <dbReference type="ChEBI" id="CHEBI:30616"/>
    </ligand>
</feature>
<dbReference type="HAMAP" id="MF_00144">
    <property type="entry name" value="tRNA_thiouridyl_MnmA"/>
    <property type="match status" value="1"/>
</dbReference>
<comment type="function">
    <text evidence="9">Catalyzes the 2-thiolation of uridine at the wobble position (U34) of tRNA, leading to the formation of s(2)U34.</text>
</comment>
<feature type="binding site" evidence="9">
    <location>
        <position position="174"/>
    </location>
    <ligand>
        <name>ATP</name>
        <dbReference type="ChEBI" id="CHEBI:30616"/>
    </ligand>
</feature>
<comment type="caution">
    <text evidence="12">The sequence shown here is derived from an EMBL/GenBank/DDBJ whole genome shotgun (WGS) entry which is preliminary data.</text>
</comment>
<dbReference type="GO" id="GO:0005737">
    <property type="term" value="C:cytoplasm"/>
    <property type="evidence" value="ECO:0007669"/>
    <property type="project" value="UniProtKB-SubCell"/>
</dbReference>
<dbReference type="GO" id="GO:0000049">
    <property type="term" value="F:tRNA binding"/>
    <property type="evidence" value="ECO:0007669"/>
    <property type="project" value="UniProtKB-KW"/>
</dbReference>
<dbReference type="InterPro" id="IPR014729">
    <property type="entry name" value="Rossmann-like_a/b/a_fold"/>
</dbReference>
<dbReference type="Gene3D" id="2.40.30.10">
    <property type="entry name" value="Translation factors"/>
    <property type="match status" value="1"/>
</dbReference>
<dbReference type="InterPro" id="IPR004506">
    <property type="entry name" value="MnmA-like"/>
</dbReference>
<dbReference type="AlphaFoldDB" id="A0A1G2CDC8"/>
<keyword evidence="6 9" id="KW-0694">RNA-binding</keyword>
<keyword evidence="7" id="KW-1015">Disulfide bond</keyword>
<comment type="subcellular location">
    <subcellularLocation>
        <location evidence="9">Cytoplasm</location>
    </subcellularLocation>
</comment>
<evidence type="ECO:0000256" key="8">
    <source>
        <dbReference type="ARBA" id="ARBA00051542"/>
    </source>
</evidence>
<dbReference type="Gene3D" id="2.30.30.280">
    <property type="entry name" value="Adenine nucleotide alpha hydrolases-like domains"/>
    <property type="match status" value="1"/>
</dbReference>
<dbReference type="InterPro" id="IPR046885">
    <property type="entry name" value="MnmA-like_C"/>
</dbReference>
<dbReference type="EC" id="2.8.1.13" evidence="9"/>